<keyword evidence="2" id="KW-1185">Reference proteome</keyword>
<dbReference type="Proteomes" id="UP001153331">
    <property type="component" value="Unassembled WGS sequence"/>
</dbReference>
<organism evidence="1 2">
    <name type="scientific">Boeremia exigua</name>
    <dbReference type="NCBI Taxonomy" id="749465"/>
    <lineage>
        <taxon>Eukaryota</taxon>
        <taxon>Fungi</taxon>
        <taxon>Dikarya</taxon>
        <taxon>Ascomycota</taxon>
        <taxon>Pezizomycotina</taxon>
        <taxon>Dothideomycetes</taxon>
        <taxon>Pleosporomycetidae</taxon>
        <taxon>Pleosporales</taxon>
        <taxon>Pleosporineae</taxon>
        <taxon>Didymellaceae</taxon>
        <taxon>Boeremia</taxon>
    </lineage>
</organism>
<protein>
    <submittedName>
        <fullName evidence="1">Uncharacterized protein</fullName>
    </submittedName>
</protein>
<proteinExistence type="predicted"/>
<gene>
    <name evidence="1" type="ORF">OPT61_g1889</name>
</gene>
<sequence length="315" mass="34299">MGSIERVVHIEGRSTSHTATEDVARGQQPHKPTSSFSSPLPTIRIQQATISTSQQFTIATDTIKSNEPTMPVTHTEPTVSSEERHGLSSGAIAGFAMIPIVVILITVGVFAYVWLRKRRRRSPDIRHLGPTPPPPVPEKDFGSPVSSCDSTFSGGRVRNMAAMSTPIVHTGWVASSRPCVRPANDSVVHYNPWEDQLPKISADITTAGLHAPKAAVGSGSDSPIDRSSPFRLKRGDTRKRSSLDPDIMSAWPAPPQPAAQSTPSQRSRTGQTYMERRSISAEYFAQEKDRQGSQEYWEDIGLGLGPDPGPMVRSR</sequence>
<evidence type="ECO:0000313" key="1">
    <source>
        <dbReference type="EMBL" id="KAJ8116746.1"/>
    </source>
</evidence>
<comment type="caution">
    <text evidence="1">The sequence shown here is derived from an EMBL/GenBank/DDBJ whole genome shotgun (WGS) entry which is preliminary data.</text>
</comment>
<reference evidence="1" key="1">
    <citation type="submission" date="2022-11" db="EMBL/GenBank/DDBJ databases">
        <title>Genome Sequence of Boeremia exigua.</title>
        <authorList>
            <person name="Buettner E."/>
        </authorList>
    </citation>
    <scope>NUCLEOTIDE SEQUENCE</scope>
    <source>
        <strain evidence="1">CU02</strain>
    </source>
</reference>
<dbReference type="EMBL" id="JAPHNI010000080">
    <property type="protein sequence ID" value="KAJ8116746.1"/>
    <property type="molecule type" value="Genomic_DNA"/>
</dbReference>
<accession>A0ACC2ING7</accession>
<name>A0ACC2ING7_9PLEO</name>
<evidence type="ECO:0000313" key="2">
    <source>
        <dbReference type="Proteomes" id="UP001153331"/>
    </source>
</evidence>